<name>A0A8E2EJE0_9PEZI</name>
<organism evidence="3 4">
    <name type="scientific">Lepidopterella palustris CBS 459.81</name>
    <dbReference type="NCBI Taxonomy" id="1314670"/>
    <lineage>
        <taxon>Eukaryota</taxon>
        <taxon>Fungi</taxon>
        <taxon>Dikarya</taxon>
        <taxon>Ascomycota</taxon>
        <taxon>Pezizomycotina</taxon>
        <taxon>Dothideomycetes</taxon>
        <taxon>Pleosporomycetidae</taxon>
        <taxon>Mytilinidiales</taxon>
        <taxon>Argynnaceae</taxon>
        <taxon>Lepidopterella</taxon>
    </lineage>
</organism>
<gene>
    <name evidence="3" type="ORF">K432DRAFT_400552</name>
</gene>
<dbReference type="PANTHER" id="PTHR37542:SF1">
    <property type="entry name" value="PRION-INHIBITION AND PROPAGATION HELO DOMAIN-CONTAINING PROTEIN"/>
    <property type="match status" value="1"/>
</dbReference>
<dbReference type="Proteomes" id="UP000250266">
    <property type="component" value="Unassembled WGS sequence"/>
</dbReference>
<dbReference type="SUPFAM" id="SSF56112">
    <property type="entry name" value="Protein kinase-like (PK-like)"/>
    <property type="match status" value="1"/>
</dbReference>
<dbReference type="GO" id="GO:0004672">
    <property type="term" value="F:protein kinase activity"/>
    <property type="evidence" value="ECO:0007669"/>
    <property type="project" value="InterPro"/>
</dbReference>
<keyword evidence="1" id="KW-0175">Coiled coil</keyword>
<dbReference type="PROSITE" id="PS50011">
    <property type="entry name" value="PROTEIN_KINASE_DOM"/>
    <property type="match status" value="1"/>
</dbReference>
<evidence type="ECO:0000313" key="4">
    <source>
        <dbReference type="Proteomes" id="UP000250266"/>
    </source>
</evidence>
<protein>
    <recommendedName>
        <fullName evidence="2">Protein kinase domain-containing protein</fullName>
    </recommendedName>
</protein>
<sequence>MVGVELVLAVVATADLAFKYGKLLVDTYATFKGAEAEIDERVLSVEIYWDRTRQQVEFLLKIWDTLDESHQSIQSRTLRVLVSKLENAIAQIERMQKKKEKDGELDNQKVGLRRWKYVLIKTCMDNAIQDFEAWQKMWDPSWFLIMKVASPLIDQELAKDDSKSEAGSMATAKGVRDSLKEEPQIPTKIFLPENGLASAIRQNIPFSTAQTMRRTPTSRLSILDSVACDPEANISILTKDVRDLARKLSRADALTFGLLECRGVVRVLDADKKKITSFDFLSLSLSGRFKVARQLATSVSYIHTYGFVHKNIRPETVIIFQNQASPLAASFLLGFEKFRLAEGRTMRFGDCVWEKDLYRHPRRQGLKPEEDYTMQHDIYSLGVCLLEIGLWETFVMYDEKGSKPTPSPVLSILNDPESDEVKKASLVKAVLVDFAKERLPRRMGDKYTEIVVTCLTCLDYGNTDFGDDSEFEDEDGVLIGVRYIDKILLKLNDISL</sequence>
<evidence type="ECO:0000313" key="3">
    <source>
        <dbReference type="EMBL" id="OCK85111.1"/>
    </source>
</evidence>
<evidence type="ECO:0000256" key="1">
    <source>
        <dbReference type="SAM" id="Coils"/>
    </source>
</evidence>
<dbReference type="InterPro" id="IPR000719">
    <property type="entry name" value="Prot_kinase_dom"/>
</dbReference>
<dbReference type="Gene3D" id="1.10.510.10">
    <property type="entry name" value="Transferase(Phosphotransferase) domain 1"/>
    <property type="match status" value="1"/>
</dbReference>
<dbReference type="PANTHER" id="PTHR37542">
    <property type="entry name" value="HELO DOMAIN-CONTAINING PROTEIN-RELATED"/>
    <property type="match status" value="1"/>
</dbReference>
<feature type="coiled-coil region" evidence="1">
    <location>
        <begin position="78"/>
        <end position="105"/>
    </location>
</feature>
<dbReference type="AlphaFoldDB" id="A0A8E2EJE0"/>
<dbReference type="OrthoDB" id="1911848at2759"/>
<feature type="domain" description="Protein kinase" evidence="2">
    <location>
        <begin position="155"/>
        <end position="496"/>
    </location>
</feature>
<accession>A0A8E2EJE0</accession>
<dbReference type="EMBL" id="KV744824">
    <property type="protein sequence ID" value="OCK85111.1"/>
    <property type="molecule type" value="Genomic_DNA"/>
</dbReference>
<proteinExistence type="predicted"/>
<reference evidence="3 4" key="1">
    <citation type="journal article" date="2016" name="Nat. Commun.">
        <title>Ectomycorrhizal ecology is imprinted in the genome of the dominant symbiotic fungus Cenococcum geophilum.</title>
        <authorList>
            <consortium name="DOE Joint Genome Institute"/>
            <person name="Peter M."/>
            <person name="Kohler A."/>
            <person name="Ohm R.A."/>
            <person name="Kuo A."/>
            <person name="Krutzmann J."/>
            <person name="Morin E."/>
            <person name="Arend M."/>
            <person name="Barry K.W."/>
            <person name="Binder M."/>
            <person name="Choi C."/>
            <person name="Clum A."/>
            <person name="Copeland A."/>
            <person name="Grisel N."/>
            <person name="Haridas S."/>
            <person name="Kipfer T."/>
            <person name="LaButti K."/>
            <person name="Lindquist E."/>
            <person name="Lipzen A."/>
            <person name="Maire R."/>
            <person name="Meier B."/>
            <person name="Mihaltcheva S."/>
            <person name="Molinier V."/>
            <person name="Murat C."/>
            <person name="Poggeler S."/>
            <person name="Quandt C.A."/>
            <person name="Sperisen C."/>
            <person name="Tritt A."/>
            <person name="Tisserant E."/>
            <person name="Crous P.W."/>
            <person name="Henrissat B."/>
            <person name="Nehls U."/>
            <person name="Egli S."/>
            <person name="Spatafora J.W."/>
            <person name="Grigoriev I.V."/>
            <person name="Martin F.M."/>
        </authorList>
    </citation>
    <scope>NUCLEOTIDE SEQUENCE [LARGE SCALE GENOMIC DNA]</scope>
    <source>
        <strain evidence="3 4">CBS 459.81</strain>
    </source>
</reference>
<evidence type="ECO:0000259" key="2">
    <source>
        <dbReference type="PROSITE" id="PS50011"/>
    </source>
</evidence>
<keyword evidence="4" id="KW-1185">Reference proteome</keyword>
<dbReference type="GO" id="GO:0005524">
    <property type="term" value="F:ATP binding"/>
    <property type="evidence" value="ECO:0007669"/>
    <property type="project" value="InterPro"/>
</dbReference>
<dbReference type="InterPro" id="IPR011009">
    <property type="entry name" value="Kinase-like_dom_sf"/>
</dbReference>